<evidence type="ECO:0000313" key="3">
    <source>
        <dbReference type="EMBL" id="SHJ52692.1"/>
    </source>
</evidence>
<evidence type="ECO:0000259" key="2">
    <source>
        <dbReference type="PROSITE" id="PS50967"/>
    </source>
</evidence>
<evidence type="ECO:0000313" key="4">
    <source>
        <dbReference type="Proteomes" id="UP000184342"/>
    </source>
</evidence>
<dbReference type="InterPro" id="IPR044876">
    <property type="entry name" value="HRDC_dom_sf"/>
</dbReference>
<dbReference type="RefSeq" id="WP_073994372.1">
    <property type="nucleotide sequence ID" value="NZ_FQYT01000024.1"/>
</dbReference>
<dbReference type="EMBL" id="FQYT01000024">
    <property type="protein sequence ID" value="SHJ52692.1"/>
    <property type="molecule type" value="Genomic_DNA"/>
</dbReference>
<dbReference type="STRING" id="1122934.SAMN02745691_02114"/>
<dbReference type="OrthoDB" id="9776650at2"/>
<organism evidence="3 4">
    <name type="scientific">Parasporobacterium paucivorans DSM 15970</name>
    <dbReference type="NCBI Taxonomy" id="1122934"/>
    <lineage>
        <taxon>Bacteria</taxon>
        <taxon>Bacillati</taxon>
        <taxon>Bacillota</taxon>
        <taxon>Clostridia</taxon>
        <taxon>Lachnospirales</taxon>
        <taxon>Lachnospiraceae</taxon>
        <taxon>Parasporobacterium</taxon>
    </lineage>
</organism>
<dbReference type="Proteomes" id="UP000184342">
    <property type="component" value="Unassembled WGS sequence"/>
</dbReference>
<dbReference type="Pfam" id="PF00570">
    <property type="entry name" value="HRDC"/>
    <property type="match status" value="1"/>
</dbReference>
<dbReference type="InterPro" id="IPR002121">
    <property type="entry name" value="HRDC_dom"/>
</dbReference>
<dbReference type="PROSITE" id="PS50967">
    <property type="entry name" value="HRDC"/>
    <property type="match status" value="1"/>
</dbReference>
<dbReference type="GO" id="GO:0000166">
    <property type="term" value="F:nucleotide binding"/>
    <property type="evidence" value="ECO:0007669"/>
    <property type="project" value="InterPro"/>
</dbReference>
<dbReference type="Pfam" id="PF08378">
    <property type="entry name" value="NERD"/>
    <property type="match status" value="1"/>
</dbReference>
<dbReference type="InterPro" id="IPR010997">
    <property type="entry name" value="HRDC-like_sf"/>
</dbReference>
<gene>
    <name evidence="3" type="ORF">SAMN02745691_02114</name>
</gene>
<proteinExistence type="predicted"/>
<name>A0A1M6K1G8_9FIRM</name>
<protein>
    <submittedName>
        <fullName evidence="3">HRDC domain-containing protein</fullName>
    </submittedName>
</protein>
<keyword evidence="4" id="KW-1185">Reference proteome</keyword>
<dbReference type="AlphaFoldDB" id="A0A1M6K1G8"/>
<dbReference type="SUPFAM" id="SSF47819">
    <property type="entry name" value="HRDC-like"/>
    <property type="match status" value="1"/>
</dbReference>
<dbReference type="SMART" id="SM00341">
    <property type="entry name" value="HRDC"/>
    <property type="match status" value="1"/>
</dbReference>
<dbReference type="Gene3D" id="1.10.150.80">
    <property type="entry name" value="HRDC domain"/>
    <property type="match status" value="1"/>
</dbReference>
<feature type="domain" description="HRDC" evidence="2">
    <location>
        <begin position="267"/>
        <end position="347"/>
    </location>
</feature>
<dbReference type="PROSITE" id="PS50965">
    <property type="entry name" value="NERD"/>
    <property type="match status" value="1"/>
</dbReference>
<feature type="domain" description="NERD" evidence="1">
    <location>
        <begin position="50"/>
        <end position="168"/>
    </location>
</feature>
<sequence length="354" mass="40855">MGLFDRLKEPVLLKESGDSQAQLEALKDLHLQAPDSVKPQIEQDIRFLTYGIRGEETIAFELKNSHIPMYVLHDLHYEWEGLTAQIDYLLITRKRFFVIECKNLFGSIEINNSGDFIRTTEFKGRYRKEGIYSPITQNKRHLELLKQIRRESKGNILTKTLFDKNFYDTYRAVVVLANPKTVLNARFASKEVKNQVIRADQLIEYIKKVNNQPGTEAMSDKFMEELARFYLDAHSPNPVNYLKKYEKMESAAPEKGSTSHPGNAGDSDLESELWDELKAFRLKRSREENIKPYCIFSDNQMRELIGAMPKTVEDLRAVSGFGDVKCSKYGDEIVEIMTAALGKADRCRFSWDVK</sequence>
<accession>A0A1M6K1G8</accession>
<reference evidence="3 4" key="1">
    <citation type="submission" date="2016-11" db="EMBL/GenBank/DDBJ databases">
        <authorList>
            <person name="Jaros S."/>
            <person name="Januszkiewicz K."/>
            <person name="Wedrychowicz H."/>
        </authorList>
    </citation>
    <scope>NUCLEOTIDE SEQUENCE [LARGE SCALE GENOMIC DNA]</scope>
    <source>
        <strain evidence="3 4">DSM 15970</strain>
    </source>
</reference>
<evidence type="ECO:0000259" key="1">
    <source>
        <dbReference type="PROSITE" id="PS50965"/>
    </source>
</evidence>
<dbReference type="GO" id="GO:0003676">
    <property type="term" value="F:nucleic acid binding"/>
    <property type="evidence" value="ECO:0007669"/>
    <property type="project" value="InterPro"/>
</dbReference>
<dbReference type="InterPro" id="IPR011528">
    <property type="entry name" value="NERD"/>
</dbReference>